<dbReference type="PANTHER" id="PTHR10256:SF0">
    <property type="entry name" value="INACTIVE SELENIDE, WATER DIKINASE-LIKE PROTEIN-RELATED"/>
    <property type="match status" value="1"/>
</dbReference>
<evidence type="ECO:0000256" key="4">
    <source>
        <dbReference type="ARBA" id="ARBA00022840"/>
    </source>
</evidence>
<evidence type="ECO:0000313" key="8">
    <source>
        <dbReference type="EMBL" id="SNR87659.1"/>
    </source>
</evidence>
<dbReference type="Pfam" id="PF00586">
    <property type="entry name" value="AIRS"/>
    <property type="match status" value="1"/>
</dbReference>
<evidence type="ECO:0000313" key="9">
    <source>
        <dbReference type="Proteomes" id="UP000198324"/>
    </source>
</evidence>
<dbReference type="SUPFAM" id="SSF56042">
    <property type="entry name" value="PurM C-terminal domain-like"/>
    <property type="match status" value="1"/>
</dbReference>
<dbReference type="GO" id="GO:0005524">
    <property type="term" value="F:ATP binding"/>
    <property type="evidence" value="ECO:0007669"/>
    <property type="project" value="UniProtKB-KW"/>
</dbReference>
<dbReference type="NCBIfam" id="TIGR00476">
    <property type="entry name" value="selD"/>
    <property type="match status" value="1"/>
</dbReference>
<evidence type="ECO:0000256" key="2">
    <source>
        <dbReference type="ARBA" id="ARBA00022741"/>
    </source>
</evidence>
<evidence type="ECO:0000259" key="6">
    <source>
        <dbReference type="Pfam" id="PF00586"/>
    </source>
</evidence>
<keyword evidence="1" id="KW-0808">Transferase</keyword>
<dbReference type="InterPro" id="IPR010918">
    <property type="entry name" value="PurM-like_C_dom"/>
</dbReference>
<dbReference type="PIRSF" id="PIRSF036407">
    <property type="entry name" value="Selenphspht_syn"/>
    <property type="match status" value="1"/>
</dbReference>
<dbReference type="GO" id="GO:0016260">
    <property type="term" value="P:selenocysteine biosynthetic process"/>
    <property type="evidence" value="ECO:0007669"/>
    <property type="project" value="TreeGrafter"/>
</dbReference>
<keyword evidence="9" id="KW-1185">Reference proteome</keyword>
<dbReference type="Pfam" id="PF02769">
    <property type="entry name" value="AIRS_C"/>
    <property type="match status" value="1"/>
</dbReference>
<dbReference type="InterPro" id="IPR016188">
    <property type="entry name" value="PurM-like_N"/>
</dbReference>
<organism evidence="8 9">
    <name type="scientific">Humidesulfovibrio mexicanus</name>
    <dbReference type="NCBI Taxonomy" id="147047"/>
    <lineage>
        <taxon>Bacteria</taxon>
        <taxon>Pseudomonadati</taxon>
        <taxon>Thermodesulfobacteriota</taxon>
        <taxon>Desulfovibrionia</taxon>
        <taxon>Desulfovibrionales</taxon>
        <taxon>Desulfovibrionaceae</taxon>
        <taxon>Humidesulfovibrio</taxon>
    </lineage>
</organism>
<feature type="domain" description="PurM-like C-terminal" evidence="7">
    <location>
        <begin position="144"/>
        <end position="315"/>
    </location>
</feature>
<feature type="domain" description="PurM-like N-terminal" evidence="6">
    <location>
        <begin position="24"/>
        <end position="132"/>
    </location>
</feature>
<gene>
    <name evidence="8" type="ORF">SAMN04488503_1664</name>
</gene>
<sequence>MERILSGLTLGRDDRILSGPRGGGEDAVVLRLPPGKALVQTVDFLTPVVDDPFRFGQIAAANALSDVYAVGGEPYAAMNVCCFPAKCSDPAVLADILKGGLSKVEEAGAVLCGGHSVEDPEIKYGLSVSGLVDPERMATNRGLRPGDVLLLTKPIGTGVLATGLKAGRPGSDRLEELIHRWAARLNRAGAEAIRTLGLVASTDVTGFGLGGHLLEMAAASSVTAELRLDDIPFMPEALDLAAMGLIPAGSIQNRNHYLPRTLVAPGLDELLVTLAFDAQTSGGLILGVPEHLAVQAQAILTQAGDLAAPIGRAVEALPTGQPLSLV</sequence>
<keyword evidence="2" id="KW-0547">Nucleotide-binding</keyword>
<dbReference type="Gene3D" id="3.30.1330.10">
    <property type="entry name" value="PurM-like, N-terminal domain"/>
    <property type="match status" value="1"/>
</dbReference>
<evidence type="ECO:0000259" key="7">
    <source>
        <dbReference type="Pfam" id="PF02769"/>
    </source>
</evidence>
<dbReference type="CDD" id="cd02195">
    <property type="entry name" value="SelD"/>
    <property type="match status" value="1"/>
</dbReference>
<reference evidence="8 9" key="1">
    <citation type="submission" date="2017-06" db="EMBL/GenBank/DDBJ databases">
        <authorList>
            <person name="Kim H.J."/>
            <person name="Triplett B.A."/>
        </authorList>
    </citation>
    <scope>NUCLEOTIDE SEQUENCE [LARGE SCALE GENOMIC DNA]</scope>
    <source>
        <strain evidence="8 9">DSM 13116</strain>
    </source>
</reference>
<accession>A0A238ZWM7</accession>
<name>A0A238ZWM7_9BACT</name>
<dbReference type="GO" id="GO:0005737">
    <property type="term" value="C:cytoplasm"/>
    <property type="evidence" value="ECO:0007669"/>
    <property type="project" value="TreeGrafter"/>
</dbReference>
<dbReference type="SUPFAM" id="SSF55326">
    <property type="entry name" value="PurM N-terminal domain-like"/>
    <property type="match status" value="1"/>
</dbReference>
<dbReference type="PANTHER" id="PTHR10256">
    <property type="entry name" value="SELENIDE, WATER DIKINASE"/>
    <property type="match status" value="1"/>
</dbReference>
<dbReference type="Proteomes" id="UP000198324">
    <property type="component" value="Unassembled WGS sequence"/>
</dbReference>
<evidence type="ECO:0000256" key="5">
    <source>
        <dbReference type="ARBA" id="ARBA00023266"/>
    </source>
</evidence>
<evidence type="ECO:0000256" key="1">
    <source>
        <dbReference type="ARBA" id="ARBA00022679"/>
    </source>
</evidence>
<protein>
    <submittedName>
        <fullName evidence="8">Selenophosphate synthase</fullName>
    </submittedName>
</protein>
<dbReference type="InterPro" id="IPR036676">
    <property type="entry name" value="PurM-like_C_sf"/>
</dbReference>
<dbReference type="AlphaFoldDB" id="A0A238ZWM7"/>
<keyword evidence="4" id="KW-0067">ATP-binding</keyword>
<dbReference type="InterPro" id="IPR004536">
    <property type="entry name" value="SPS/SelD"/>
</dbReference>
<dbReference type="InterPro" id="IPR036921">
    <property type="entry name" value="PurM-like_N_sf"/>
</dbReference>
<evidence type="ECO:0000256" key="3">
    <source>
        <dbReference type="ARBA" id="ARBA00022777"/>
    </source>
</evidence>
<dbReference type="GO" id="GO:0004756">
    <property type="term" value="F:selenide, water dikinase activity"/>
    <property type="evidence" value="ECO:0007669"/>
    <property type="project" value="TreeGrafter"/>
</dbReference>
<dbReference type="Gene3D" id="3.90.650.10">
    <property type="entry name" value="PurM-like C-terminal domain"/>
    <property type="match status" value="1"/>
</dbReference>
<keyword evidence="3" id="KW-0418">Kinase</keyword>
<keyword evidence="5" id="KW-0711">Selenium</keyword>
<dbReference type="EMBL" id="FZOC01000003">
    <property type="protein sequence ID" value="SNR87659.1"/>
    <property type="molecule type" value="Genomic_DNA"/>
</dbReference>
<proteinExistence type="predicted"/>